<gene>
    <name evidence="3" type="ORF">PG991_006228</name>
</gene>
<feature type="region of interest" description="Disordered" evidence="1">
    <location>
        <begin position="21"/>
        <end position="70"/>
    </location>
</feature>
<protein>
    <submittedName>
        <fullName evidence="3">Uncharacterized protein</fullName>
    </submittedName>
</protein>
<feature type="transmembrane region" description="Helical" evidence="2">
    <location>
        <begin position="170"/>
        <end position="191"/>
    </location>
</feature>
<accession>A0ABR1SDS0</accession>
<evidence type="ECO:0000256" key="2">
    <source>
        <dbReference type="SAM" id="Phobius"/>
    </source>
</evidence>
<proteinExistence type="predicted"/>
<sequence>MDTIPPPGAYAGTSNLAPRMVFNARLPSKPATTPHPTTKTASPPTPSPQPAATSLANPDNDKILNSRSNNTPNNSYFASLVRYWGPQWRSPKPAKSQELLAVAVFVFTSLYFLYYLTQHFLRAESCTSCALPAFILLKLVSVGYQIYLGNEHAVLRRKAYDKPFRGHEPVIFGFIAVCSVLVVRTVGFGYVPDADLLLYWIEIWFWAAYWVEWWTGVYSQYMLGELGVI</sequence>
<feature type="transmembrane region" description="Helical" evidence="2">
    <location>
        <begin position="129"/>
        <end position="149"/>
    </location>
</feature>
<keyword evidence="2" id="KW-1133">Transmembrane helix</keyword>
<feature type="compositionally biased region" description="Low complexity" evidence="1">
    <location>
        <begin position="27"/>
        <end position="42"/>
    </location>
</feature>
<evidence type="ECO:0000313" key="3">
    <source>
        <dbReference type="EMBL" id="KAK8029172.1"/>
    </source>
</evidence>
<dbReference type="Proteomes" id="UP001396898">
    <property type="component" value="Unassembled WGS sequence"/>
</dbReference>
<name>A0ABR1SDS0_9PEZI</name>
<keyword evidence="2" id="KW-0472">Membrane</keyword>
<dbReference type="EMBL" id="JAQQWI010000007">
    <property type="protein sequence ID" value="KAK8029172.1"/>
    <property type="molecule type" value="Genomic_DNA"/>
</dbReference>
<evidence type="ECO:0000256" key="1">
    <source>
        <dbReference type="SAM" id="MobiDB-lite"/>
    </source>
</evidence>
<feature type="transmembrane region" description="Helical" evidence="2">
    <location>
        <begin position="99"/>
        <end position="117"/>
    </location>
</feature>
<reference evidence="3 4" key="1">
    <citation type="submission" date="2023-01" db="EMBL/GenBank/DDBJ databases">
        <title>Analysis of 21 Apiospora genomes using comparative genomics revels a genus with tremendous synthesis potential of carbohydrate active enzymes and secondary metabolites.</title>
        <authorList>
            <person name="Sorensen T."/>
        </authorList>
    </citation>
    <scope>NUCLEOTIDE SEQUENCE [LARGE SCALE GENOMIC DNA]</scope>
    <source>
        <strain evidence="3 4">CBS 20057</strain>
    </source>
</reference>
<organism evidence="3 4">
    <name type="scientific">Apiospora marii</name>
    <dbReference type="NCBI Taxonomy" id="335849"/>
    <lineage>
        <taxon>Eukaryota</taxon>
        <taxon>Fungi</taxon>
        <taxon>Dikarya</taxon>
        <taxon>Ascomycota</taxon>
        <taxon>Pezizomycotina</taxon>
        <taxon>Sordariomycetes</taxon>
        <taxon>Xylariomycetidae</taxon>
        <taxon>Amphisphaeriales</taxon>
        <taxon>Apiosporaceae</taxon>
        <taxon>Apiospora</taxon>
    </lineage>
</organism>
<keyword evidence="4" id="KW-1185">Reference proteome</keyword>
<keyword evidence="2" id="KW-0812">Transmembrane</keyword>
<evidence type="ECO:0000313" key="4">
    <source>
        <dbReference type="Proteomes" id="UP001396898"/>
    </source>
</evidence>
<feature type="transmembrane region" description="Helical" evidence="2">
    <location>
        <begin position="197"/>
        <end position="215"/>
    </location>
</feature>
<comment type="caution">
    <text evidence="3">The sequence shown here is derived from an EMBL/GenBank/DDBJ whole genome shotgun (WGS) entry which is preliminary data.</text>
</comment>